<dbReference type="Gene3D" id="2.30.110.40">
    <property type="entry name" value="Phage tail tube protein"/>
    <property type="match status" value="1"/>
</dbReference>
<accession>A0ABT1SEN5</accession>
<dbReference type="Proteomes" id="UP001524478">
    <property type="component" value="Unassembled WGS sequence"/>
</dbReference>
<evidence type="ECO:0000313" key="1">
    <source>
        <dbReference type="EMBL" id="MCQ4924750.1"/>
    </source>
</evidence>
<keyword evidence="2" id="KW-1185">Reference proteome</keyword>
<comment type="caution">
    <text evidence="1">The sequence shown here is derived from an EMBL/GenBank/DDBJ whole genome shotgun (WGS) entry which is preliminary data.</text>
</comment>
<name>A0ABT1SEN5_9FIRM</name>
<evidence type="ECO:0000313" key="2">
    <source>
        <dbReference type="Proteomes" id="UP001524478"/>
    </source>
</evidence>
<dbReference type="EMBL" id="JANGAC010000015">
    <property type="protein sequence ID" value="MCQ4924750.1"/>
    <property type="molecule type" value="Genomic_DNA"/>
</dbReference>
<reference evidence="1 2" key="1">
    <citation type="submission" date="2022-06" db="EMBL/GenBank/DDBJ databases">
        <title>Isolation of gut microbiota from human fecal samples.</title>
        <authorList>
            <person name="Pamer E.G."/>
            <person name="Barat B."/>
            <person name="Waligurski E."/>
            <person name="Medina S."/>
            <person name="Paddock L."/>
            <person name="Mostad J."/>
        </authorList>
    </citation>
    <scope>NUCLEOTIDE SEQUENCE [LARGE SCALE GENOMIC DNA]</scope>
    <source>
        <strain evidence="1 2">DFI.7.95</strain>
    </source>
</reference>
<proteinExistence type="predicted"/>
<dbReference type="InterPro" id="IPR018989">
    <property type="entry name" value="DUF2001"/>
</dbReference>
<gene>
    <name evidence="1" type="ORF">NE686_16725</name>
</gene>
<protein>
    <submittedName>
        <fullName evidence="1">Phage tail tube protein</fullName>
    </submittedName>
</protein>
<sequence length="148" mass="16973">MANKVPGYRQIAGSWGQIWWDGELVFEVESFEAKITAEREDVYQAGSLDTDSKMTGLKGEGSFKVKHVFSRGVLKLLKAWKEGRDVRSQLIGKLADPDAYGSERCVINNVWFNELTLMQFEMKQKLEREFPFGFTPSDVDFPDRIEVK</sequence>
<dbReference type="InterPro" id="IPR038628">
    <property type="entry name" value="XkdM-like_sf"/>
</dbReference>
<dbReference type="RefSeq" id="WP_094903326.1">
    <property type="nucleotide sequence ID" value="NZ_JAHLOH010000045.1"/>
</dbReference>
<organism evidence="1 2">
    <name type="scientific">Tissierella carlieri</name>
    <dbReference type="NCBI Taxonomy" id="689904"/>
    <lineage>
        <taxon>Bacteria</taxon>
        <taxon>Bacillati</taxon>
        <taxon>Bacillota</taxon>
        <taxon>Tissierellia</taxon>
        <taxon>Tissierellales</taxon>
        <taxon>Tissierellaceae</taxon>
        <taxon>Tissierella</taxon>
    </lineage>
</organism>
<dbReference type="Pfam" id="PF09393">
    <property type="entry name" value="DUF2001"/>
    <property type="match status" value="1"/>
</dbReference>
<dbReference type="SUPFAM" id="SSF69279">
    <property type="entry name" value="Phage tail proteins"/>
    <property type="match status" value="1"/>
</dbReference>